<dbReference type="InterPro" id="IPR027417">
    <property type="entry name" value="P-loop_NTPase"/>
</dbReference>
<feature type="domain" description="DUF4143" evidence="2">
    <location>
        <begin position="235"/>
        <end position="379"/>
    </location>
</feature>
<dbReference type="Gene3D" id="3.40.50.300">
    <property type="entry name" value="P-loop containing nucleotide triphosphate hydrolases"/>
    <property type="match status" value="1"/>
</dbReference>
<protein>
    <recommendedName>
        <fullName evidence="5">AAA+ ATPase domain-containing protein</fullName>
    </recommendedName>
</protein>
<dbReference type="Proteomes" id="UP000007478">
    <property type="component" value="Chromosome"/>
</dbReference>
<dbReference type="eggNOG" id="arCOG03167">
    <property type="taxonomic scope" value="Archaea"/>
</dbReference>
<keyword evidence="4" id="KW-1185">Reference proteome</keyword>
<gene>
    <name evidence="3" type="ordered locus">TERMP_02070</name>
</gene>
<dbReference type="Pfam" id="PF13173">
    <property type="entry name" value="AAA_14"/>
    <property type="match status" value="1"/>
</dbReference>
<dbReference type="PANTHER" id="PTHR33295:SF19">
    <property type="entry name" value="ARCHAEAL ATPASE"/>
    <property type="match status" value="1"/>
</dbReference>
<evidence type="ECO:0000313" key="4">
    <source>
        <dbReference type="Proteomes" id="UP000007478"/>
    </source>
</evidence>
<dbReference type="OrthoDB" id="371918at2157"/>
<dbReference type="RefSeq" id="WP_013468340.1">
    <property type="nucleotide sequence ID" value="NC_014804.1"/>
</dbReference>
<dbReference type="PANTHER" id="PTHR33295">
    <property type="entry name" value="ATPASE"/>
    <property type="match status" value="1"/>
</dbReference>
<dbReference type="EMBL" id="CP002372">
    <property type="protein sequence ID" value="ADT85044.1"/>
    <property type="molecule type" value="Genomic_DNA"/>
</dbReference>
<dbReference type="InterPro" id="IPR025420">
    <property type="entry name" value="DUF4143"/>
</dbReference>
<evidence type="ECO:0000313" key="3">
    <source>
        <dbReference type="EMBL" id="ADT85044.1"/>
    </source>
</evidence>
<dbReference type="Pfam" id="PF13635">
    <property type="entry name" value="DUF4143"/>
    <property type="match status" value="1"/>
</dbReference>
<accession>F0LLU5</accession>
<evidence type="ECO:0000259" key="2">
    <source>
        <dbReference type="Pfam" id="PF13635"/>
    </source>
</evidence>
<evidence type="ECO:0000259" key="1">
    <source>
        <dbReference type="Pfam" id="PF13173"/>
    </source>
</evidence>
<dbReference type="KEGG" id="tba:TERMP_02070"/>
<reference evidence="3 4" key="1">
    <citation type="journal article" date="2011" name="J. Bacteriol.">
        <title>Complete genome sequence of the hyperthermophilic, piezophilic, heterotrophic, and carboxydotrophic archaeon Thermococcus barophilus MP.</title>
        <authorList>
            <person name="Vannier P."/>
            <person name="Marteinsson V.T."/>
            <person name="Fridjonsson O.H."/>
            <person name="Oger P."/>
            <person name="Jebbar M."/>
        </authorList>
    </citation>
    <scope>NUCLEOTIDE SEQUENCE [LARGE SCALE GENOMIC DNA]</scope>
    <source>
        <strain evidence="4">DSM 11836 / MP</strain>
    </source>
</reference>
<evidence type="ECO:0008006" key="5">
    <source>
        <dbReference type="Google" id="ProtNLM"/>
    </source>
</evidence>
<feature type="domain" description="AAA" evidence="1">
    <location>
        <begin position="43"/>
        <end position="176"/>
    </location>
</feature>
<dbReference type="InterPro" id="IPR041682">
    <property type="entry name" value="AAA_14"/>
</dbReference>
<proteinExistence type="predicted"/>
<dbReference type="GeneID" id="10042385"/>
<dbReference type="HOGENOM" id="CLU_041527_0_0_2"/>
<dbReference type="PATRIC" id="fig|391623.17.peg.2067"/>
<name>F0LLU5_THEBM</name>
<organism evidence="3 4">
    <name type="scientific">Thermococcus barophilus (strain DSM 11836 / MP)</name>
    <dbReference type="NCBI Taxonomy" id="391623"/>
    <lineage>
        <taxon>Archaea</taxon>
        <taxon>Methanobacteriati</taxon>
        <taxon>Methanobacteriota</taxon>
        <taxon>Thermococci</taxon>
        <taxon>Thermococcales</taxon>
        <taxon>Thermococcaceae</taxon>
        <taxon>Thermococcus</taxon>
    </lineage>
</organism>
<dbReference type="AlphaFoldDB" id="F0LLU5"/>
<dbReference type="SUPFAM" id="SSF52540">
    <property type="entry name" value="P-loop containing nucleoside triphosphate hydrolases"/>
    <property type="match status" value="1"/>
</dbReference>
<sequence>MLRDEEILEALVPYNFWGKPQETGIEREEYLEKIETFCRAGNFIIAIIGPRRAGKTFLARQFLKRKISQGLNPKQTLYVNLEDPKFHAYLSLELLDEIYKIYKVYINDEDFSLIVLDEVQNLPNWERWVRSIAEKENAKVIVTGSTSSLLKTEVSGVLTGRSLTLEVFPLTFREFLSFRGLNLRSFAEIVANKIKIERLLAEYMEFGGFPQVVMVEDEYLKREILKELFEGIVIRDVAFRYGFKELNTVKLIAELAVNRFASLVSGSSLRNEVAGIVKRKVSPNFVIEVLNALEESYLIFRIPPLSYKVSDIKRHPRKLYVVDTGIINAVALRFSKNIGRLAGNIVALHLIKKFGKENVFYYKGNREVDFLIKEGLEVTKAIQVSWDLSESKKREVKGLVEAMEEFSLKEGTIVTSAYEGLEEIKEKRIRYIPLWKFLLLGRH</sequence>